<feature type="domain" description="Pyrrolo-quinoline quinone repeat" evidence="1">
    <location>
        <begin position="297"/>
        <end position="413"/>
    </location>
</feature>
<organism evidence="2 3">
    <name type="scientific">Glutamicibacter mishrai</name>
    <dbReference type="NCBI Taxonomy" id="1775880"/>
    <lineage>
        <taxon>Bacteria</taxon>
        <taxon>Bacillati</taxon>
        <taxon>Actinomycetota</taxon>
        <taxon>Actinomycetes</taxon>
        <taxon>Micrococcales</taxon>
        <taxon>Micrococcaceae</taxon>
        <taxon>Glutamicibacter</taxon>
    </lineage>
</organism>
<dbReference type="RefSeq" id="WP_172511049.1">
    <property type="nucleotide sequence ID" value="NZ_CP032549.1"/>
</dbReference>
<dbReference type="Pfam" id="PF13360">
    <property type="entry name" value="PQQ_2"/>
    <property type="match status" value="1"/>
</dbReference>
<dbReference type="AlphaFoldDB" id="A0A6H0SEK0"/>
<dbReference type="InterPro" id="IPR011047">
    <property type="entry name" value="Quinoprotein_ADH-like_sf"/>
</dbReference>
<accession>A0A6H0SEK0</accession>
<evidence type="ECO:0000313" key="3">
    <source>
        <dbReference type="Proteomes" id="UP000502331"/>
    </source>
</evidence>
<dbReference type="EMBL" id="CP032549">
    <property type="protein sequence ID" value="QIV85818.1"/>
    <property type="molecule type" value="Genomic_DNA"/>
</dbReference>
<protein>
    <recommendedName>
        <fullName evidence="1">Pyrrolo-quinoline quinone repeat domain-containing protein</fullName>
    </recommendedName>
</protein>
<keyword evidence="3" id="KW-1185">Reference proteome</keyword>
<name>A0A6H0SEK0_9MICC</name>
<dbReference type="Proteomes" id="UP000502331">
    <property type="component" value="Chromosome"/>
</dbReference>
<dbReference type="InterPro" id="IPR002372">
    <property type="entry name" value="PQQ_rpt_dom"/>
</dbReference>
<reference evidence="2 3" key="1">
    <citation type="submission" date="2018-09" db="EMBL/GenBank/DDBJ databases">
        <title>Glutamicibacter mishrai S5-52T (LMG 29155T = KCTC 39846T).</title>
        <authorList>
            <person name="Das S.K."/>
        </authorList>
    </citation>
    <scope>NUCLEOTIDE SEQUENCE [LARGE SCALE GENOMIC DNA]</scope>
    <source>
        <strain evidence="2 3">S5-52</strain>
    </source>
</reference>
<evidence type="ECO:0000313" key="2">
    <source>
        <dbReference type="EMBL" id="QIV85818.1"/>
    </source>
</evidence>
<dbReference type="PROSITE" id="PS51257">
    <property type="entry name" value="PROKAR_LIPOPROTEIN"/>
    <property type="match status" value="1"/>
</dbReference>
<sequence length="520" mass="56689">MNSNARDRRKFVSIAVIATCALVLGVGLSGCCTASQAEPASKASENPTPVPATVEWKSKEVLVSDVELIGDVAIAYRHQGPQLEIIARNLKNGKQLWKDEALGAADALGVDLDIELVKHGGRHYAAYAGTKTGAYGWLTITDISTGEQVKIGKNFEFWGDRPFACGKTFCTEGSKVSNGQLLERQHFKFNWSSKQWQAVPTLELEYCLQRGGHSLFTGLSSYWDEDIEMLSYSKGSKTLWNRPYEEVFGKGYSSTAGWAWGTAGEDVEILLGYGQHAQDDFFESDKKTATYKLADLSKLVSVDAKSGKVLWRQNGASSMCGAASEQGSAAPNYTIVLCYYTAGQRKLTDKGDGYYSRSTKGAAWSVAAFEASTGVRKWKHKLSDVNKYAERLREAGMPTTEDPISILPLAGGDKAVHSLDGTVMPLEEAVGNDVLCTLDREAYFVYSATLGTESPSLSKAAGDSRFDDAQMVCKRGSWKPTMDVPDVDEFRRAGYKTEDVVVLSQIEGMVAYRLAEPAGN</sequence>
<gene>
    <name evidence="2" type="ORF">D3791_00975</name>
</gene>
<evidence type="ECO:0000259" key="1">
    <source>
        <dbReference type="Pfam" id="PF13360"/>
    </source>
</evidence>
<proteinExistence type="predicted"/>
<dbReference type="SUPFAM" id="SSF50998">
    <property type="entry name" value="Quinoprotein alcohol dehydrogenase-like"/>
    <property type="match status" value="1"/>
</dbReference>